<accession>A0ABQ6M1F4</accession>
<dbReference type="SUPFAM" id="SSF53955">
    <property type="entry name" value="Lysozyme-like"/>
    <property type="match status" value="1"/>
</dbReference>
<evidence type="ECO:0000313" key="6">
    <source>
        <dbReference type="Proteomes" id="UP001224392"/>
    </source>
</evidence>
<dbReference type="Proteomes" id="UP001224392">
    <property type="component" value="Unassembled WGS sequence"/>
</dbReference>
<dbReference type="Gene3D" id="1.10.530.10">
    <property type="match status" value="1"/>
</dbReference>
<comment type="caution">
    <text evidence="5">The sequence shown here is derived from an EMBL/GenBank/DDBJ whole genome shotgun (WGS) entry which is preliminary data.</text>
</comment>
<evidence type="ECO:0000259" key="3">
    <source>
        <dbReference type="Pfam" id="PF01464"/>
    </source>
</evidence>
<protein>
    <submittedName>
        <fullName evidence="5">Lytic transglycosylase Slt</fullName>
    </submittedName>
</protein>
<dbReference type="InterPro" id="IPR037061">
    <property type="entry name" value="Lytic_TGlycoase_superhlx_L_sf"/>
</dbReference>
<dbReference type="InterPro" id="IPR008258">
    <property type="entry name" value="Transglycosylase_SLT_dom_1"/>
</dbReference>
<dbReference type="InterPro" id="IPR023346">
    <property type="entry name" value="Lysozyme-like_dom_sf"/>
</dbReference>
<feature type="domain" description="Lytic transglycosylase superhelical linker" evidence="4">
    <location>
        <begin position="373"/>
        <end position="439"/>
    </location>
</feature>
<dbReference type="Gene3D" id="1.10.1240.20">
    <property type="entry name" value="Lytic transglycosylase, superhelical linker domain"/>
    <property type="match status" value="1"/>
</dbReference>
<dbReference type="SUPFAM" id="SSF48435">
    <property type="entry name" value="Bacterial muramidases"/>
    <property type="match status" value="1"/>
</dbReference>
<gene>
    <name evidence="5" type="primary">slt</name>
    <name evidence="5" type="ORF">MNKW57_24780</name>
</gene>
<dbReference type="Pfam" id="PF14718">
    <property type="entry name" value="SLT_L"/>
    <property type="match status" value="1"/>
</dbReference>
<keyword evidence="2" id="KW-0732">Signal</keyword>
<evidence type="ECO:0000313" key="5">
    <source>
        <dbReference type="EMBL" id="GMG88157.1"/>
    </source>
</evidence>
<dbReference type="Gene3D" id="1.25.20.10">
    <property type="entry name" value="Bacterial muramidases"/>
    <property type="match status" value="1"/>
</dbReference>
<dbReference type="Pfam" id="PF01464">
    <property type="entry name" value="SLT"/>
    <property type="match status" value="1"/>
</dbReference>
<dbReference type="CDD" id="cd13401">
    <property type="entry name" value="Slt70-like"/>
    <property type="match status" value="1"/>
</dbReference>
<dbReference type="PANTHER" id="PTHR37423:SF5">
    <property type="entry name" value="SOLUBLE LYTIC MUREIN TRANSGLYCOSYLASE"/>
    <property type="match status" value="1"/>
</dbReference>
<reference evidence="5 6" key="1">
    <citation type="submission" date="2023-04" db="EMBL/GenBank/DDBJ databases">
        <title>Marinobulbifer ophiurae gen. nov., sp. Nov., isolate from tissue of brittle star Ophioplocus japonicus.</title>
        <authorList>
            <person name="Kawano K."/>
            <person name="Sawayama S."/>
            <person name="Nakagawa S."/>
        </authorList>
    </citation>
    <scope>NUCLEOTIDE SEQUENCE [LARGE SCALE GENOMIC DNA]</scope>
    <source>
        <strain evidence="5 6">NKW57</strain>
    </source>
</reference>
<sequence>MQQARNAMARGDTRAFSRIQRELKNYPLAPYLEYWQLESALEKLHLSKVNAFLDKYANTAIGDWTRIRLLRELGERGRFDKFLEYYRPELADTRLKCFHADAISRQGKEEEAWAEAAELWGVGQSQPEACDTLFANWEKAGQLTPELAWKRHTLAVEKGNLSLASYIARKMTAEQQKHAQLMREVHRSPALLMNFDRFINADMEYRDIVLHGLKRLARSQPSDALQAWYRYEASYLFPDDERNALLQRIATGLARKNDKEGIESLLAKTENFKDPGAIEWMIRRSLRDQNWPQVEAWIERLPEERKADDRWQYWAARAMEKRGEPREAAAKAIYEKLASKRSFYGFLSADKVSREYNFQDNPAPVDKQQVADIATKPELVRARELKAINELFHARREWRYGTREMEAPELLAAGRLANEWGWYRKAIQSVMRARHEDDLELRFPLAYPGIVDEATRKAGQKNALDEYFVYAITRQESHFAMDAKSSAGAMGLMQLLPSTAKQTAKIHGVPYRRSYDLLKPHTNITLGSHYLGGLLKRFDNNRFLAAAAYNAGPTRVKRWLAQSDSKLPYDIWIETIPFNETRNYVQNVLTYSVIYAYRNGEKKPLLNKHETRTSM</sequence>
<evidence type="ECO:0000256" key="1">
    <source>
        <dbReference type="ARBA" id="ARBA00007734"/>
    </source>
</evidence>
<evidence type="ECO:0000256" key="2">
    <source>
        <dbReference type="ARBA" id="ARBA00022729"/>
    </source>
</evidence>
<dbReference type="PANTHER" id="PTHR37423">
    <property type="entry name" value="SOLUBLE LYTIC MUREIN TRANSGLYCOSYLASE-RELATED"/>
    <property type="match status" value="1"/>
</dbReference>
<dbReference type="RefSeq" id="WP_285764769.1">
    <property type="nucleotide sequence ID" value="NZ_BSYJ01000005.1"/>
</dbReference>
<feature type="domain" description="Transglycosylase SLT" evidence="3">
    <location>
        <begin position="455"/>
        <end position="566"/>
    </location>
</feature>
<comment type="similarity">
    <text evidence="1">Belongs to the transglycosylase Slt family.</text>
</comment>
<dbReference type="InterPro" id="IPR012289">
    <property type="entry name" value="Lytic_TGlycosylase_superhlx_L"/>
</dbReference>
<evidence type="ECO:0000259" key="4">
    <source>
        <dbReference type="Pfam" id="PF14718"/>
    </source>
</evidence>
<name>A0ABQ6M1F4_9GAMM</name>
<proteinExistence type="inferred from homology"/>
<dbReference type="InterPro" id="IPR008939">
    <property type="entry name" value="Lytic_TGlycosylase_superhlx_U"/>
</dbReference>
<keyword evidence="6" id="KW-1185">Reference proteome</keyword>
<organism evidence="5 6">
    <name type="scientific">Biformimicrobium ophioploci</name>
    <dbReference type="NCBI Taxonomy" id="3036711"/>
    <lineage>
        <taxon>Bacteria</taxon>
        <taxon>Pseudomonadati</taxon>
        <taxon>Pseudomonadota</taxon>
        <taxon>Gammaproteobacteria</taxon>
        <taxon>Cellvibrionales</taxon>
        <taxon>Microbulbiferaceae</taxon>
        <taxon>Biformimicrobium</taxon>
    </lineage>
</organism>
<dbReference type="EMBL" id="BSYJ01000005">
    <property type="protein sequence ID" value="GMG88157.1"/>
    <property type="molecule type" value="Genomic_DNA"/>
</dbReference>